<dbReference type="PANTHER" id="PTHR30106:SF2">
    <property type="entry name" value="UPF0324 INNER MEMBRANE PROTEIN YEIH"/>
    <property type="match status" value="1"/>
</dbReference>
<keyword evidence="5 7" id="KW-1133">Transmembrane helix</keyword>
<accession>A0A1M6D4H6</accession>
<evidence type="ECO:0000313" key="9">
    <source>
        <dbReference type="Proteomes" id="UP000184512"/>
    </source>
</evidence>
<proteinExistence type="inferred from homology"/>
<feature type="transmembrane region" description="Helical" evidence="7">
    <location>
        <begin position="72"/>
        <end position="90"/>
    </location>
</feature>
<dbReference type="STRING" id="1123357.SAMN02745244_00837"/>
<dbReference type="Proteomes" id="UP000184512">
    <property type="component" value="Unassembled WGS sequence"/>
</dbReference>
<sequence>MTSTALKPTPSTRSSLLPGLFVTGVAVAISMAVGSMGVSALLVAIVLGVACGNLLRLPVALDVGLAFASKRLLRVGIVVLGLQLTVGEIWALGPRLIAVVVAVVVIGILTTLGLGRLLGVSPTQRLLIACGFSICGAAAVAAVDGVIDAEEDEVVTAIGLVVAYGTTAMLLLPLAATLIGLPPELTGLWAGASIHEVAQVVAVGGSLGTVALHCAVVVKLARVLLLAPVMAAVSIGARRRHVATGRRPPVVPLFVAGFLAMVALRSTGWVPDAVVPVASTVQTVLLSAAMFALGTGARLATFRRLGPAPLILGAASTLVVSLVALGGTLLAT</sequence>
<keyword evidence="6 7" id="KW-0472">Membrane</keyword>
<dbReference type="PANTHER" id="PTHR30106">
    <property type="entry name" value="INNER MEMBRANE PROTEIN YEIH-RELATED"/>
    <property type="match status" value="1"/>
</dbReference>
<dbReference type="RefSeq" id="WP_073186298.1">
    <property type="nucleotide sequence ID" value="NZ_FQZG01000011.1"/>
</dbReference>
<evidence type="ECO:0000256" key="1">
    <source>
        <dbReference type="ARBA" id="ARBA00004651"/>
    </source>
</evidence>
<evidence type="ECO:0000256" key="7">
    <source>
        <dbReference type="SAM" id="Phobius"/>
    </source>
</evidence>
<feature type="transmembrane region" description="Helical" evidence="7">
    <location>
        <begin position="96"/>
        <end position="114"/>
    </location>
</feature>
<evidence type="ECO:0000256" key="4">
    <source>
        <dbReference type="ARBA" id="ARBA00022692"/>
    </source>
</evidence>
<dbReference type="EMBL" id="FQZG01000011">
    <property type="protein sequence ID" value="SHI68021.1"/>
    <property type="molecule type" value="Genomic_DNA"/>
</dbReference>
<evidence type="ECO:0000256" key="3">
    <source>
        <dbReference type="ARBA" id="ARBA00022475"/>
    </source>
</evidence>
<evidence type="ECO:0000313" key="8">
    <source>
        <dbReference type="EMBL" id="SHI68021.1"/>
    </source>
</evidence>
<gene>
    <name evidence="8" type="ORF">SAMN02745244_00837</name>
</gene>
<evidence type="ECO:0000256" key="5">
    <source>
        <dbReference type="ARBA" id="ARBA00022989"/>
    </source>
</evidence>
<feature type="transmembrane region" description="Helical" evidence="7">
    <location>
        <begin position="273"/>
        <end position="293"/>
    </location>
</feature>
<reference evidence="8 9" key="1">
    <citation type="submission" date="2016-11" db="EMBL/GenBank/DDBJ databases">
        <authorList>
            <person name="Jaros S."/>
            <person name="Januszkiewicz K."/>
            <person name="Wedrychowicz H."/>
        </authorList>
    </citation>
    <scope>NUCLEOTIDE SEQUENCE [LARGE SCALE GENOMIC DNA]</scope>
    <source>
        <strain evidence="8 9">DSM 12906</strain>
    </source>
</reference>
<feature type="transmembrane region" description="Helical" evidence="7">
    <location>
        <begin position="155"/>
        <end position="181"/>
    </location>
</feature>
<feature type="transmembrane region" description="Helical" evidence="7">
    <location>
        <begin position="305"/>
        <end position="331"/>
    </location>
</feature>
<keyword evidence="3" id="KW-1003">Cell membrane</keyword>
<evidence type="ECO:0000256" key="2">
    <source>
        <dbReference type="ARBA" id="ARBA00007977"/>
    </source>
</evidence>
<comment type="subcellular location">
    <subcellularLocation>
        <location evidence="1">Cell membrane</location>
        <topology evidence="1">Multi-pass membrane protein</topology>
    </subcellularLocation>
</comment>
<dbReference type="Pfam" id="PF03601">
    <property type="entry name" value="Cons_hypoth698"/>
    <property type="match status" value="1"/>
</dbReference>
<keyword evidence="4 7" id="KW-0812">Transmembrane</keyword>
<keyword evidence="9" id="KW-1185">Reference proteome</keyword>
<feature type="transmembrane region" description="Helical" evidence="7">
    <location>
        <begin position="126"/>
        <end position="143"/>
    </location>
</feature>
<dbReference type="AlphaFoldDB" id="A0A1M6D4H6"/>
<dbReference type="InterPro" id="IPR018383">
    <property type="entry name" value="UPF0324_pro"/>
</dbReference>
<evidence type="ECO:0000256" key="6">
    <source>
        <dbReference type="ARBA" id="ARBA00023136"/>
    </source>
</evidence>
<comment type="similarity">
    <text evidence="2">Belongs to the UPF0324 family.</text>
</comment>
<feature type="transmembrane region" description="Helical" evidence="7">
    <location>
        <begin position="20"/>
        <end position="51"/>
    </location>
</feature>
<dbReference type="GO" id="GO:0005886">
    <property type="term" value="C:plasma membrane"/>
    <property type="evidence" value="ECO:0007669"/>
    <property type="project" value="UniProtKB-SubCell"/>
</dbReference>
<name>A0A1M6D4H6_9ACTN</name>
<protein>
    <submittedName>
        <fullName evidence="8">Conserved hypothetical integral membrane protein</fullName>
    </submittedName>
</protein>
<feature type="transmembrane region" description="Helical" evidence="7">
    <location>
        <begin position="249"/>
        <end position="267"/>
    </location>
</feature>
<organism evidence="8 9">
    <name type="scientific">Tessaracoccus bendigoensis DSM 12906</name>
    <dbReference type="NCBI Taxonomy" id="1123357"/>
    <lineage>
        <taxon>Bacteria</taxon>
        <taxon>Bacillati</taxon>
        <taxon>Actinomycetota</taxon>
        <taxon>Actinomycetes</taxon>
        <taxon>Propionibacteriales</taxon>
        <taxon>Propionibacteriaceae</taxon>
        <taxon>Tessaracoccus</taxon>
    </lineage>
</organism>